<reference evidence="7 8" key="1">
    <citation type="journal article" date="2015" name="Microbiome">
        <title>Genomic resolution of linkages in carbon, nitrogen, and sulfur cycling among widespread estuary sediment bacteria.</title>
        <authorList>
            <person name="Baker B.J."/>
            <person name="Lazar C.S."/>
            <person name="Teske A.P."/>
            <person name="Dick G.J."/>
        </authorList>
    </citation>
    <scope>NUCLEOTIDE SEQUENCE [LARGE SCALE GENOMIC DNA]</scope>
    <source>
        <strain evidence="7">SM1_77</strain>
    </source>
</reference>
<dbReference type="Pfam" id="PF13145">
    <property type="entry name" value="Rotamase_2"/>
    <property type="match status" value="1"/>
</dbReference>
<evidence type="ECO:0000256" key="4">
    <source>
        <dbReference type="ARBA" id="ARBA00023110"/>
    </source>
</evidence>
<dbReference type="GO" id="GO:0003755">
    <property type="term" value="F:peptidyl-prolyl cis-trans isomerase activity"/>
    <property type="evidence" value="ECO:0007669"/>
    <property type="project" value="UniProtKB-KW"/>
</dbReference>
<proteinExistence type="predicted"/>
<dbReference type="PANTHER" id="PTHR47245:SF1">
    <property type="entry name" value="FOLDASE PROTEIN PRSA"/>
    <property type="match status" value="1"/>
</dbReference>
<gene>
    <name evidence="7" type="ORF">AMJ74_03745</name>
</gene>
<dbReference type="PANTHER" id="PTHR47245">
    <property type="entry name" value="PEPTIDYLPROLYL ISOMERASE"/>
    <property type="match status" value="1"/>
</dbReference>
<evidence type="ECO:0000256" key="3">
    <source>
        <dbReference type="ARBA" id="ARBA00022729"/>
    </source>
</evidence>
<dbReference type="InterPro" id="IPR050245">
    <property type="entry name" value="PrsA_foldase"/>
</dbReference>
<dbReference type="SUPFAM" id="SSF54534">
    <property type="entry name" value="FKBP-like"/>
    <property type="match status" value="1"/>
</dbReference>
<dbReference type="InterPro" id="IPR000297">
    <property type="entry name" value="PPIase_PpiC"/>
</dbReference>
<dbReference type="Gene3D" id="3.10.50.40">
    <property type="match status" value="1"/>
</dbReference>
<keyword evidence="5" id="KW-0413">Isomerase</keyword>
<name>A0A0S8JXG1_UNCW3</name>
<dbReference type="Proteomes" id="UP000050975">
    <property type="component" value="Unassembled WGS sequence"/>
</dbReference>
<keyword evidence="3" id="KW-0732">Signal</keyword>
<dbReference type="EC" id="5.2.1.8" evidence="2"/>
<keyword evidence="4" id="KW-0697">Rotamase</keyword>
<dbReference type="AlphaFoldDB" id="A0A0S8JXG1"/>
<protein>
    <recommendedName>
        <fullName evidence="2">peptidylprolyl isomerase</fullName>
        <ecNumber evidence="2">5.2.1.8</ecNumber>
    </recommendedName>
</protein>
<feature type="domain" description="PpiC" evidence="6">
    <location>
        <begin position="108"/>
        <end position="223"/>
    </location>
</feature>
<evidence type="ECO:0000256" key="5">
    <source>
        <dbReference type="ARBA" id="ARBA00023235"/>
    </source>
</evidence>
<accession>A0A0S8JXG1</accession>
<organism evidence="7 8">
    <name type="scientific">candidate division WOR_3 bacterium SM1_77</name>
    <dbReference type="NCBI Taxonomy" id="1703778"/>
    <lineage>
        <taxon>Bacteria</taxon>
        <taxon>Bacteria division WOR-3</taxon>
    </lineage>
</organism>
<dbReference type="PROSITE" id="PS51257">
    <property type="entry name" value="PROKAR_LIPOPROTEIN"/>
    <property type="match status" value="1"/>
</dbReference>
<evidence type="ECO:0000259" key="6">
    <source>
        <dbReference type="Pfam" id="PF13145"/>
    </source>
</evidence>
<evidence type="ECO:0000313" key="7">
    <source>
        <dbReference type="EMBL" id="KPL14248.1"/>
    </source>
</evidence>
<dbReference type="InterPro" id="IPR027304">
    <property type="entry name" value="Trigger_fact/SurA_dom_sf"/>
</dbReference>
<dbReference type="Gene3D" id="1.10.8.1040">
    <property type="match status" value="1"/>
</dbReference>
<comment type="catalytic activity">
    <reaction evidence="1">
        <text>[protein]-peptidylproline (omega=180) = [protein]-peptidylproline (omega=0)</text>
        <dbReference type="Rhea" id="RHEA:16237"/>
        <dbReference type="Rhea" id="RHEA-COMP:10747"/>
        <dbReference type="Rhea" id="RHEA-COMP:10748"/>
        <dbReference type="ChEBI" id="CHEBI:83833"/>
        <dbReference type="ChEBI" id="CHEBI:83834"/>
        <dbReference type="EC" id="5.2.1.8"/>
    </reaction>
</comment>
<evidence type="ECO:0000256" key="2">
    <source>
        <dbReference type="ARBA" id="ARBA00013194"/>
    </source>
</evidence>
<sequence>MKYLIPFIILLLFVSCAEQEKDVIVTVDGSKLTKARFEQYVPDLDYGQIGEDRIRAFLDDWVQQEILYLQAKKQGIREEDSVSFVLEQYTKNFLAMELVRREFGTTSVTEKEIRTYFDQHEEEFLYAVKLGQIVLPTRELAVRTSEEIKSGADFFKLARERSLTRYQDPENPRIITDYLPRGVIADFAIEEIIFEMKPGEISEAIPYVQGTYLIVKLIDKRKIKARAELTDEIKGQIYNYLLAAKYQEFLVTYVDSLKASYKITTDLTPLQK</sequence>
<evidence type="ECO:0000313" key="8">
    <source>
        <dbReference type="Proteomes" id="UP000050975"/>
    </source>
</evidence>
<dbReference type="SUPFAM" id="SSF109998">
    <property type="entry name" value="Triger factor/SurA peptide-binding domain-like"/>
    <property type="match status" value="1"/>
</dbReference>
<dbReference type="InterPro" id="IPR046357">
    <property type="entry name" value="PPIase_dom_sf"/>
</dbReference>
<evidence type="ECO:0000256" key="1">
    <source>
        <dbReference type="ARBA" id="ARBA00000971"/>
    </source>
</evidence>
<comment type="caution">
    <text evidence="7">The sequence shown here is derived from an EMBL/GenBank/DDBJ whole genome shotgun (WGS) entry which is preliminary data.</text>
</comment>
<dbReference type="EMBL" id="LJVE01000059">
    <property type="protein sequence ID" value="KPL14248.1"/>
    <property type="molecule type" value="Genomic_DNA"/>
</dbReference>